<dbReference type="PANTHER" id="PTHR33769">
    <property type="entry name" value="TESTIS-EXPRESSED PROTEIN 26 ISOFORM X3"/>
    <property type="match status" value="1"/>
</dbReference>
<comment type="caution">
    <text evidence="2">The sequence shown here is derived from an EMBL/GenBank/DDBJ whole genome shotgun (WGS) entry which is preliminary data.</text>
</comment>
<proteinExistence type="predicted"/>
<dbReference type="InterPro" id="IPR043460">
    <property type="entry name" value="MEDAG/TEX26"/>
</dbReference>
<feature type="non-terminal residue" evidence="2">
    <location>
        <position position="1"/>
    </location>
</feature>
<protein>
    <submittedName>
        <fullName evidence="2">Uncharacterized protein</fullName>
    </submittedName>
</protein>
<feature type="region of interest" description="Disordered" evidence="1">
    <location>
        <begin position="179"/>
        <end position="213"/>
    </location>
</feature>
<dbReference type="Proteomes" id="UP000678393">
    <property type="component" value="Unassembled WGS sequence"/>
</dbReference>
<evidence type="ECO:0000313" key="2">
    <source>
        <dbReference type="EMBL" id="CAG5122555.1"/>
    </source>
</evidence>
<organism evidence="2 3">
    <name type="scientific">Candidula unifasciata</name>
    <dbReference type="NCBI Taxonomy" id="100452"/>
    <lineage>
        <taxon>Eukaryota</taxon>
        <taxon>Metazoa</taxon>
        <taxon>Spiralia</taxon>
        <taxon>Lophotrochozoa</taxon>
        <taxon>Mollusca</taxon>
        <taxon>Gastropoda</taxon>
        <taxon>Heterobranchia</taxon>
        <taxon>Euthyneura</taxon>
        <taxon>Panpulmonata</taxon>
        <taxon>Eupulmonata</taxon>
        <taxon>Stylommatophora</taxon>
        <taxon>Helicina</taxon>
        <taxon>Helicoidea</taxon>
        <taxon>Geomitridae</taxon>
        <taxon>Candidula</taxon>
    </lineage>
</organism>
<name>A0A8S3Z3I5_9EUPU</name>
<reference evidence="2" key="1">
    <citation type="submission" date="2021-04" db="EMBL/GenBank/DDBJ databases">
        <authorList>
            <consortium name="Molecular Ecology Group"/>
        </authorList>
    </citation>
    <scope>NUCLEOTIDE SEQUENCE</scope>
</reference>
<dbReference type="AlphaFoldDB" id="A0A8S3Z3I5"/>
<feature type="compositionally biased region" description="Polar residues" evidence="1">
    <location>
        <begin position="179"/>
        <end position="193"/>
    </location>
</feature>
<sequence length="213" mass="23872">SFLVWKFPSKSRSKQVPGDKQLQELTDEKLRQITKRLCHSVYQNDYLGIPQGFQVKSAFSLPTNWKDNVPYGKNSTQHENYQPPQQLQELTAATTRYGSNVNKQVPAIAAIPTANKRMIGVNAKTTYDSHFNDNVGSVTEQIRDASRKQEAETLRKICDFKKGKNPSLAASLIAQRTHSARSYQSIPPATNTKSPHEAPTPMTPIFTPPLFLS</sequence>
<evidence type="ECO:0000313" key="3">
    <source>
        <dbReference type="Proteomes" id="UP000678393"/>
    </source>
</evidence>
<dbReference type="EMBL" id="CAJHNH020001320">
    <property type="protein sequence ID" value="CAG5122555.1"/>
    <property type="molecule type" value="Genomic_DNA"/>
</dbReference>
<dbReference type="GO" id="GO:0005737">
    <property type="term" value="C:cytoplasm"/>
    <property type="evidence" value="ECO:0007669"/>
    <property type="project" value="TreeGrafter"/>
</dbReference>
<dbReference type="OrthoDB" id="5984625at2759"/>
<evidence type="ECO:0000256" key="1">
    <source>
        <dbReference type="SAM" id="MobiDB-lite"/>
    </source>
</evidence>
<gene>
    <name evidence="2" type="ORF">CUNI_LOCUS8113</name>
</gene>
<keyword evidence="3" id="KW-1185">Reference proteome</keyword>
<accession>A0A8S3Z3I5</accession>
<dbReference type="PANTHER" id="PTHR33769:SF2">
    <property type="entry name" value="TESTIS-EXPRESSED PROTEIN 26"/>
    <property type="match status" value="1"/>
</dbReference>